<dbReference type="GO" id="GO:0016020">
    <property type="term" value="C:membrane"/>
    <property type="evidence" value="ECO:0007669"/>
    <property type="project" value="UniProtKB-SubCell"/>
</dbReference>
<evidence type="ECO:0000256" key="5">
    <source>
        <dbReference type="SAM" id="Phobius"/>
    </source>
</evidence>
<feature type="transmembrane region" description="Helical" evidence="5">
    <location>
        <begin position="230"/>
        <end position="252"/>
    </location>
</feature>
<evidence type="ECO:0000256" key="2">
    <source>
        <dbReference type="ARBA" id="ARBA00022692"/>
    </source>
</evidence>
<dbReference type="SUPFAM" id="SSF103473">
    <property type="entry name" value="MFS general substrate transporter"/>
    <property type="match status" value="1"/>
</dbReference>
<name>A0A917V0R2_9PSED</name>
<dbReference type="PANTHER" id="PTHR23514">
    <property type="entry name" value="BYPASS OF STOP CODON PROTEIN 6"/>
    <property type="match status" value="1"/>
</dbReference>
<comment type="subcellular location">
    <subcellularLocation>
        <location evidence="1">Membrane</location>
        <topology evidence="1">Multi-pass membrane protein</topology>
    </subcellularLocation>
</comment>
<dbReference type="Gene3D" id="1.20.1250.20">
    <property type="entry name" value="MFS general substrate transporter like domains"/>
    <property type="match status" value="1"/>
</dbReference>
<feature type="transmembrane region" description="Helical" evidence="5">
    <location>
        <begin position="291"/>
        <end position="312"/>
    </location>
</feature>
<proteinExistence type="predicted"/>
<feature type="transmembrane region" description="Helical" evidence="5">
    <location>
        <begin position="88"/>
        <end position="108"/>
    </location>
</feature>
<dbReference type="Pfam" id="PF07690">
    <property type="entry name" value="MFS_1"/>
    <property type="match status" value="1"/>
</dbReference>
<evidence type="ECO:0000313" key="7">
    <source>
        <dbReference type="Proteomes" id="UP000635983"/>
    </source>
</evidence>
<dbReference type="InterPro" id="IPR011701">
    <property type="entry name" value="MFS"/>
</dbReference>
<protein>
    <recommendedName>
        <fullName evidence="8">Fucose permease</fullName>
    </recommendedName>
</protein>
<dbReference type="CDD" id="cd17393">
    <property type="entry name" value="MFS_MosC_like"/>
    <property type="match status" value="1"/>
</dbReference>
<feature type="transmembrane region" description="Helical" evidence="5">
    <location>
        <begin position="178"/>
        <end position="199"/>
    </location>
</feature>
<dbReference type="InterPro" id="IPR051788">
    <property type="entry name" value="MFS_Transporter"/>
</dbReference>
<dbReference type="PANTHER" id="PTHR23514:SF13">
    <property type="entry name" value="INNER MEMBRANE PROTEIN YBJJ"/>
    <property type="match status" value="1"/>
</dbReference>
<feature type="transmembrane region" description="Helical" evidence="5">
    <location>
        <begin position="141"/>
        <end position="158"/>
    </location>
</feature>
<gene>
    <name evidence="6" type="ORF">GCM10009304_33730</name>
</gene>
<keyword evidence="3 5" id="KW-1133">Transmembrane helix</keyword>
<dbReference type="EMBL" id="BMPO01000008">
    <property type="protein sequence ID" value="GGK04901.1"/>
    <property type="molecule type" value="Genomic_DNA"/>
</dbReference>
<feature type="transmembrane region" description="Helical" evidence="5">
    <location>
        <begin position="27"/>
        <end position="46"/>
    </location>
</feature>
<feature type="transmembrane region" description="Helical" evidence="5">
    <location>
        <begin position="264"/>
        <end position="285"/>
    </location>
</feature>
<organism evidence="6 7">
    <name type="scientific">Pseudomonas matsuisoli</name>
    <dbReference type="NCBI Taxonomy" id="1515666"/>
    <lineage>
        <taxon>Bacteria</taxon>
        <taxon>Pseudomonadati</taxon>
        <taxon>Pseudomonadota</taxon>
        <taxon>Gammaproteobacteria</taxon>
        <taxon>Pseudomonadales</taxon>
        <taxon>Pseudomonadaceae</taxon>
        <taxon>Pseudomonas</taxon>
    </lineage>
</organism>
<evidence type="ECO:0000256" key="3">
    <source>
        <dbReference type="ARBA" id="ARBA00022989"/>
    </source>
</evidence>
<comment type="caution">
    <text evidence="6">The sequence shown here is derived from an EMBL/GenBank/DDBJ whole genome shotgun (WGS) entry which is preliminary data.</text>
</comment>
<dbReference type="InterPro" id="IPR036259">
    <property type="entry name" value="MFS_trans_sf"/>
</dbReference>
<accession>A0A917V0R2</accession>
<evidence type="ECO:0000256" key="4">
    <source>
        <dbReference type="ARBA" id="ARBA00023136"/>
    </source>
</evidence>
<reference evidence="6" key="2">
    <citation type="submission" date="2020-09" db="EMBL/GenBank/DDBJ databases">
        <authorList>
            <person name="Sun Q."/>
            <person name="Ohkuma M."/>
        </authorList>
    </citation>
    <scope>NUCLEOTIDE SEQUENCE</scope>
    <source>
        <strain evidence="6">JCM 30078</strain>
    </source>
</reference>
<reference evidence="6" key="1">
    <citation type="journal article" date="2014" name="Int. J. Syst. Evol. Microbiol.">
        <title>Complete genome sequence of Corynebacterium casei LMG S-19264T (=DSM 44701T), isolated from a smear-ripened cheese.</title>
        <authorList>
            <consortium name="US DOE Joint Genome Institute (JGI-PGF)"/>
            <person name="Walter F."/>
            <person name="Albersmeier A."/>
            <person name="Kalinowski J."/>
            <person name="Ruckert C."/>
        </authorList>
    </citation>
    <scope>NUCLEOTIDE SEQUENCE</scope>
    <source>
        <strain evidence="6">JCM 30078</strain>
    </source>
</reference>
<evidence type="ECO:0008006" key="8">
    <source>
        <dbReference type="Google" id="ProtNLM"/>
    </source>
</evidence>
<feature type="transmembrane region" description="Helical" evidence="5">
    <location>
        <begin position="206"/>
        <end position="224"/>
    </location>
</feature>
<dbReference type="AlphaFoldDB" id="A0A917V0R2"/>
<dbReference type="Proteomes" id="UP000635983">
    <property type="component" value="Unassembled WGS sequence"/>
</dbReference>
<dbReference type="GO" id="GO:0022857">
    <property type="term" value="F:transmembrane transporter activity"/>
    <property type="evidence" value="ECO:0007669"/>
    <property type="project" value="InterPro"/>
</dbReference>
<sequence>MVGTALVFAGTLVVAVAAASALSAGVFVGLFCVGAGMGLAEIAINIEGADVERLTEKPLLPALHGCFSLGTLCGALLSMMLAHLGLSVVVHLTLISLLCAPAAVWACLQVPHGVGRENAMSTSDDPEKAEDRAAVWPDRKLIMIGLIVLALAMAEGSATDWLPLLMVDGHGFDPASSALIYAGFAGAMTVGRFCGNYVLHRVSREAVIRGSALFGATGLALVIFSESPTLAAFAVVLWGLGASLGFPVGISAAGDSERHGARRVAAVATLGYLAFLVGPPSLGFLGEAYGLRSAMLVVMVLVACVFVLAPAVRSERKARRGAERV</sequence>
<evidence type="ECO:0000256" key="1">
    <source>
        <dbReference type="ARBA" id="ARBA00004141"/>
    </source>
</evidence>
<evidence type="ECO:0000313" key="6">
    <source>
        <dbReference type="EMBL" id="GGK04901.1"/>
    </source>
</evidence>
<keyword evidence="7" id="KW-1185">Reference proteome</keyword>
<feature type="transmembrane region" description="Helical" evidence="5">
    <location>
        <begin position="58"/>
        <end position="82"/>
    </location>
</feature>
<keyword evidence="2 5" id="KW-0812">Transmembrane</keyword>
<keyword evidence="4 5" id="KW-0472">Membrane</keyword>